<reference evidence="3 4" key="2">
    <citation type="submission" date="2018-12" db="EMBL/GenBank/DDBJ databases">
        <title>Simiduia agarivorans gen. nov., sp. nov., a marine, agarolytic bacterium isolated from shallow coastal water from Keelung, Taiwan.</title>
        <authorList>
            <person name="Shieh W.Y."/>
        </authorList>
    </citation>
    <scope>NUCLEOTIDE SEQUENCE [LARGE SCALE GENOMIC DNA]</scope>
    <source>
        <strain evidence="3 4">GTF-13</strain>
    </source>
</reference>
<gene>
    <name evidence="3" type="ORF">D0544_10090</name>
</gene>
<evidence type="ECO:0000256" key="1">
    <source>
        <dbReference type="SAM" id="MobiDB-lite"/>
    </source>
</evidence>
<accession>A0A3P3VRX7</accession>
<evidence type="ECO:0000313" key="3">
    <source>
        <dbReference type="EMBL" id="RRJ85380.1"/>
    </source>
</evidence>
<name>A0A3P3VRX7_9GAMM</name>
<organism evidence="3 4">
    <name type="scientific">Aestuariirhabdus litorea</name>
    <dbReference type="NCBI Taxonomy" id="2528527"/>
    <lineage>
        <taxon>Bacteria</taxon>
        <taxon>Pseudomonadati</taxon>
        <taxon>Pseudomonadota</taxon>
        <taxon>Gammaproteobacteria</taxon>
        <taxon>Oceanospirillales</taxon>
        <taxon>Aestuariirhabdaceae</taxon>
        <taxon>Aestuariirhabdus</taxon>
    </lineage>
</organism>
<feature type="region of interest" description="Disordered" evidence="1">
    <location>
        <begin position="58"/>
        <end position="92"/>
    </location>
</feature>
<dbReference type="Proteomes" id="UP000280792">
    <property type="component" value="Unassembled WGS sequence"/>
</dbReference>
<feature type="domain" description="DUF4124" evidence="2">
    <location>
        <begin position="18"/>
        <end position="68"/>
    </location>
</feature>
<dbReference type="EMBL" id="QWEZ01000001">
    <property type="protein sequence ID" value="RRJ85380.1"/>
    <property type="molecule type" value="Genomic_DNA"/>
</dbReference>
<comment type="caution">
    <text evidence="3">The sequence shown here is derived from an EMBL/GenBank/DDBJ whole genome shotgun (WGS) entry which is preliminary data.</text>
</comment>
<sequence length="171" mass="19323">MAGTVAWDLGRLPRLLVLLALVVQGAEAEVYRCVDEDGVRYADQPCGPNAEAVILPEIQQSDPVSPPPYTTGVAPLREPPERVNRPAREPQRPDYCPDVHEITTAVRLGRIKLCMTKEQVLAANRRSEPSRRSFWNDQGDLFEYWHYGVRSEGWPREVRFKNGIVRGFGDP</sequence>
<evidence type="ECO:0000259" key="2">
    <source>
        <dbReference type="Pfam" id="PF13511"/>
    </source>
</evidence>
<feature type="compositionally biased region" description="Basic and acidic residues" evidence="1">
    <location>
        <begin position="78"/>
        <end position="92"/>
    </location>
</feature>
<evidence type="ECO:0000313" key="4">
    <source>
        <dbReference type="Proteomes" id="UP000280792"/>
    </source>
</evidence>
<proteinExistence type="predicted"/>
<dbReference type="Pfam" id="PF13511">
    <property type="entry name" value="DUF4124"/>
    <property type="match status" value="1"/>
</dbReference>
<protein>
    <submittedName>
        <fullName evidence="3">DUF4124 domain-containing protein</fullName>
    </submittedName>
</protein>
<keyword evidence="4" id="KW-1185">Reference proteome</keyword>
<reference evidence="3 4" key="1">
    <citation type="submission" date="2018-08" db="EMBL/GenBank/DDBJ databases">
        <authorList>
            <person name="Khan S.A."/>
        </authorList>
    </citation>
    <scope>NUCLEOTIDE SEQUENCE [LARGE SCALE GENOMIC DNA]</scope>
    <source>
        <strain evidence="3 4">GTF-13</strain>
    </source>
</reference>
<dbReference type="AlphaFoldDB" id="A0A3P3VRX7"/>
<dbReference type="InterPro" id="IPR025392">
    <property type="entry name" value="DUF4124"/>
</dbReference>
<dbReference type="RefSeq" id="WP_125015808.1">
    <property type="nucleotide sequence ID" value="NZ_QWEZ01000001.1"/>
</dbReference>